<evidence type="ECO:0000256" key="2">
    <source>
        <dbReference type="ARBA" id="ARBA00022692"/>
    </source>
</evidence>
<proteinExistence type="predicted"/>
<evidence type="ECO:0000256" key="4">
    <source>
        <dbReference type="ARBA" id="ARBA00023136"/>
    </source>
</evidence>
<keyword evidence="3 6" id="KW-1133">Transmembrane helix</keyword>
<evidence type="ECO:0000256" key="5">
    <source>
        <dbReference type="SAM" id="MobiDB-lite"/>
    </source>
</evidence>
<keyword evidence="2 6" id="KW-0812">Transmembrane</keyword>
<dbReference type="Gene3D" id="1.20.58.340">
    <property type="entry name" value="Magnesium transport protein CorA, transmembrane region"/>
    <property type="match status" value="1"/>
</dbReference>
<keyword evidence="4 6" id="KW-0472">Membrane</keyword>
<evidence type="ECO:0000256" key="1">
    <source>
        <dbReference type="ARBA" id="ARBA00004651"/>
    </source>
</evidence>
<dbReference type="OrthoDB" id="3231000at2759"/>
<dbReference type="GO" id="GO:0015087">
    <property type="term" value="F:cobalt ion transmembrane transporter activity"/>
    <property type="evidence" value="ECO:0007669"/>
    <property type="project" value="TreeGrafter"/>
</dbReference>
<organism>
    <name type="scientific">Serpula lacrymans var. lacrymans (strain S7.9)</name>
    <name type="common">Dry rot fungus</name>
    <dbReference type="NCBI Taxonomy" id="578457"/>
    <lineage>
        <taxon>Eukaryota</taxon>
        <taxon>Fungi</taxon>
        <taxon>Dikarya</taxon>
        <taxon>Basidiomycota</taxon>
        <taxon>Agaricomycotina</taxon>
        <taxon>Agaricomycetes</taxon>
        <taxon>Agaricomycetidae</taxon>
        <taxon>Boletales</taxon>
        <taxon>Coniophorineae</taxon>
        <taxon>Serpulaceae</taxon>
        <taxon>Serpula</taxon>
    </lineage>
</organism>
<protein>
    <submittedName>
        <fullName evidence="7">Uncharacterized protein</fullName>
    </submittedName>
</protein>
<evidence type="ECO:0000313" key="7">
    <source>
        <dbReference type="EMBL" id="EGO22794.1"/>
    </source>
</evidence>
<dbReference type="GO" id="GO:0050897">
    <property type="term" value="F:cobalt ion binding"/>
    <property type="evidence" value="ECO:0007669"/>
    <property type="project" value="TreeGrafter"/>
</dbReference>
<evidence type="ECO:0000256" key="3">
    <source>
        <dbReference type="ARBA" id="ARBA00022989"/>
    </source>
</evidence>
<sequence>MMLLRRTNRNRNNTYPQSSTSAEAAPPPYSTGWMPERTPAPMYRHAMPSGPWPWMDFNEDLAPGRHIQAGRTQDMSWKGYPQSLFQNWTPRHVERSKMLTRCPEFGHCSIHNIDVKDDGFFEIGDVDKYDVSDNNADECWALFRKDRPEGIRVRVLFVDKMTVPVLRMLGTQYNIEPFFFSSSVNWIPSRYQEEIKLGEGDHITITLPFIRAVKCPLSQSETTSIYPPIFKKTHLISRSSIDAQQIIDTQSPLYLRSSQYILMLDLLSIHMIRTKDSSTMISYHSDTDSHRTSAERMSGLLYYIGQSVYWQKIFSKTKDPTFVLVSILWYALYTWDEAFEILYSHINDLESSVITTNEMNLTRELHVIHAHLLFYSTLLEDFSQSVTFVLETPHPGMEGLAGDNQESNLLKRECNNLLSAIKRLEGIRDMHGKRLQNVMHLAFATVNIDDSKQMKQISYLTMIFLPAGFTATVFGMNVKEINSGSYETLAHYAIATLLLTIATVWIVVTFQINSHFHGPGPQKSFWVRLGWPVRALHRKLAKKKKQTDTTTEQSQIQGRDEEKGTGYPV</sequence>
<dbReference type="InterPro" id="IPR045863">
    <property type="entry name" value="CorA_TM1_TM2"/>
</dbReference>
<evidence type="ECO:0000256" key="6">
    <source>
        <dbReference type="SAM" id="Phobius"/>
    </source>
</evidence>
<dbReference type="GO" id="GO:0000287">
    <property type="term" value="F:magnesium ion binding"/>
    <property type="evidence" value="ECO:0007669"/>
    <property type="project" value="TreeGrafter"/>
</dbReference>
<feature type="region of interest" description="Disordered" evidence="5">
    <location>
        <begin position="1"/>
        <end position="31"/>
    </location>
</feature>
<dbReference type="GO" id="GO:0015095">
    <property type="term" value="F:magnesium ion transmembrane transporter activity"/>
    <property type="evidence" value="ECO:0007669"/>
    <property type="project" value="TreeGrafter"/>
</dbReference>
<dbReference type="KEGG" id="sla:SERLADRAFT_471226"/>
<feature type="transmembrane region" description="Helical" evidence="6">
    <location>
        <begin position="489"/>
        <end position="508"/>
    </location>
</feature>
<dbReference type="GeneID" id="18819902"/>
<gene>
    <name evidence="7" type="ORF">SERLADRAFT_471226</name>
</gene>
<reference evidence="7" key="1">
    <citation type="submission" date="2011-04" db="EMBL/GenBank/DDBJ databases">
        <title>Evolution of plant cell wall degrading machinery underlies the functional diversity of forest fungi.</title>
        <authorList>
            <consortium name="US DOE Joint Genome Institute (JGI-PGF)"/>
            <person name="Eastwood D.C."/>
            <person name="Floudas D."/>
            <person name="Binder M."/>
            <person name="Majcherczyk A."/>
            <person name="Schneider P."/>
            <person name="Aerts A."/>
            <person name="Asiegbu F.O."/>
            <person name="Baker S.E."/>
            <person name="Barry K."/>
            <person name="Bendiksby M."/>
            <person name="Blumentritt M."/>
            <person name="Coutinho P.M."/>
            <person name="Cullen D."/>
            <person name="Cullen D."/>
            <person name="Gathman A."/>
            <person name="Goodell B."/>
            <person name="Henrissat B."/>
            <person name="Ihrmark K."/>
            <person name="Kauserud H."/>
            <person name="Kohler A."/>
            <person name="LaButti K."/>
            <person name="Lapidus A."/>
            <person name="Lavin J.L."/>
            <person name="Lee Y.-H."/>
            <person name="Lindquist E."/>
            <person name="Lilly W."/>
            <person name="Lucas S."/>
            <person name="Morin E."/>
            <person name="Murat C."/>
            <person name="Oguiza J.A."/>
            <person name="Park J."/>
            <person name="Pisabarro A.G."/>
            <person name="Riley R."/>
            <person name="Rosling A."/>
            <person name="Salamov A."/>
            <person name="Schmidt O."/>
            <person name="Schmutz J."/>
            <person name="Skrede I."/>
            <person name="Stenlid J."/>
            <person name="Wiebenga A."/>
            <person name="Xie X."/>
            <person name="Kues U."/>
            <person name="Hibbett D.S."/>
            <person name="Hoffmeister D."/>
            <person name="Hogberg N."/>
            <person name="Martin F."/>
            <person name="Grigoriev I.V."/>
            <person name="Watkinson S.C."/>
        </authorList>
    </citation>
    <scope>NUCLEOTIDE SEQUENCE</scope>
    <source>
        <strain evidence="7">S7.9</strain>
    </source>
</reference>
<dbReference type="Proteomes" id="UP000008064">
    <property type="component" value="Unassembled WGS sequence"/>
</dbReference>
<dbReference type="AlphaFoldDB" id="F8P0W0"/>
<dbReference type="HOGENOM" id="CLU_018401_0_0_1"/>
<dbReference type="PANTHER" id="PTHR46494">
    <property type="entry name" value="CORA FAMILY METAL ION TRANSPORTER (EUROFUNG)"/>
    <property type="match status" value="1"/>
</dbReference>
<feature type="transmembrane region" description="Helical" evidence="6">
    <location>
        <begin position="457"/>
        <end position="477"/>
    </location>
</feature>
<dbReference type="EMBL" id="GL945436">
    <property type="protein sequence ID" value="EGO22794.1"/>
    <property type="molecule type" value="Genomic_DNA"/>
</dbReference>
<comment type="subcellular location">
    <subcellularLocation>
        <location evidence="1">Cell membrane</location>
        <topology evidence="1">Multi-pass membrane protein</topology>
    </subcellularLocation>
</comment>
<dbReference type="GO" id="GO:0005886">
    <property type="term" value="C:plasma membrane"/>
    <property type="evidence" value="ECO:0007669"/>
    <property type="project" value="UniProtKB-SubCell"/>
</dbReference>
<dbReference type="InterPro" id="IPR002523">
    <property type="entry name" value="MgTranspt_CorA/ZnTranspt_ZntB"/>
</dbReference>
<dbReference type="RefSeq" id="XP_007320034.1">
    <property type="nucleotide sequence ID" value="XM_007319972.1"/>
</dbReference>
<dbReference type="PANTHER" id="PTHR46494:SF1">
    <property type="entry name" value="CORA FAMILY METAL ION TRANSPORTER (EUROFUNG)"/>
    <property type="match status" value="1"/>
</dbReference>
<name>F8P0W0_SERL9</name>
<feature type="compositionally biased region" description="Basic and acidic residues" evidence="5">
    <location>
        <begin position="558"/>
        <end position="569"/>
    </location>
</feature>
<feature type="region of interest" description="Disordered" evidence="5">
    <location>
        <begin position="540"/>
        <end position="569"/>
    </location>
</feature>
<accession>F8P0W0</accession>
<dbReference type="Pfam" id="PF01544">
    <property type="entry name" value="CorA"/>
    <property type="match status" value="1"/>
</dbReference>
<dbReference type="SUPFAM" id="SSF144083">
    <property type="entry name" value="Magnesium transport protein CorA, transmembrane region"/>
    <property type="match status" value="1"/>
</dbReference>